<organism evidence="2 3">
    <name type="scientific">Nonomuraea spiralis</name>
    <dbReference type="NCBI Taxonomy" id="46182"/>
    <lineage>
        <taxon>Bacteria</taxon>
        <taxon>Bacillati</taxon>
        <taxon>Actinomycetota</taxon>
        <taxon>Actinomycetes</taxon>
        <taxon>Streptosporangiales</taxon>
        <taxon>Streptosporangiaceae</taxon>
        <taxon>Nonomuraea</taxon>
    </lineage>
</organism>
<comment type="caution">
    <text evidence="2">The sequence shown here is derived from an EMBL/GenBank/DDBJ whole genome shotgun (WGS) entry which is preliminary data.</text>
</comment>
<reference evidence="2 3" key="1">
    <citation type="submission" date="2024-09" db="EMBL/GenBank/DDBJ databases">
        <authorList>
            <person name="Sun Q."/>
            <person name="Mori K."/>
        </authorList>
    </citation>
    <scope>NUCLEOTIDE SEQUENCE [LARGE SCALE GENOMIC DNA]</scope>
    <source>
        <strain evidence="2 3">CCM 3426</strain>
    </source>
</reference>
<keyword evidence="3" id="KW-1185">Reference proteome</keyword>
<dbReference type="InterPro" id="IPR000182">
    <property type="entry name" value="GNAT_dom"/>
</dbReference>
<dbReference type="SUPFAM" id="SSF55729">
    <property type="entry name" value="Acyl-CoA N-acyltransferases (Nat)"/>
    <property type="match status" value="1"/>
</dbReference>
<gene>
    <name evidence="2" type="ORF">ACFFV7_02460</name>
</gene>
<evidence type="ECO:0000259" key="1">
    <source>
        <dbReference type="PROSITE" id="PS51186"/>
    </source>
</evidence>
<dbReference type="EMBL" id="JBHMEI010000001">
    <property type="protein sequence ID" value="MFB9200042.1"/>
    <property type="molecule type" value="Genomic_DNA"/>
</dbReference>
<evidence type="ECO:0000313" key="2">
    <source>
        <dbReference type="EMBL" id="MFB9200042.1"/>
    </source>
</evidence>
<dbReference type="InterPro" id="IPR013653">
    <property type="entry name" value="GCN5-like_dom"/>
</dbReference>
<dbReference type="Proteomes" id="UP001589647">
    <property type="component" value="Unassembled WGS sequence"/>
</dbReference>
<sequence length="260" mass="27033">MIHELRDLDGLRAACGDDDLIVWAAQDLRGPARAWAGGNAVVAAAPDIARHDRLAVWGDPRDAVTLVGHALAELGPTYRPLGERELMRQVIAMLEGLRDSAEFTWMSLAATPDTAPGTAPGAAPGPVPPSEVGWLDSDAEPEITALLAGDAPSSYAVPGASGVRRWAGVRVGDELAAVAADAWSAPSVGLLAGVATAARFRGRGLAERVCGWVSSQLVATHGRAALMVDDVNTAAIKVYERIGYRRLPVLACHVTAPASA</sequence>
<proteinExistence type="predicted"/>
<feature type="domain" description="N-acetyltransferase" evidence="1">
    <location>
        <begin position="127"/>
        <end position="260"/>
    </location>
</feature>
<name>A0ABV5I686_9ACTN</name>
<dbReference type="RefSeq" id="WP_229823110.1">
    <property type="nucleotide sequence ID" value="NZ_BMRC01000001.1"/>
</dbReference>
<dbReference type="InterPro" id="IPR016181">
    <property type="entry name" value="Acyl_CoA_acyltransferase"/>
</dbReference>
<dbReference type="Pfam" id="PF08445">
    <property type="entry name" value="FR47"/>
    <property type="match status" value="1"/>
</dbReference>
<dbReference type="Gene3D" id="3.40.630.30">
    <property type="match status" value="1"/>
</dbReference>
<dbReference type="PROSITE" id="PS51186">
    <property type="entry name" value="GNAT"/>
    <property type="match status" value="1"/>
</dbReference>
<evidence type="ECO:0000313" key="3">
    <source>
        <dbReference type="Proteomes" id="UP001589647"/>
    </source>
</evidence>
<accession>A0ABV5I686</accession>
<protein>
    <submittedName>
        <fullName evidence="2">GNAT family N-acetyltransferase</fullName>
    </submittedName>
</protein>